<sequence>MPITSLTRLRQMPRPALAFAALSAALLASPLAVLPAEAAAPAGSLWPCIQPRVQTLAAGQMWDGPSIDNNLAWRDDAQVAELVPVIVARRTTIEDATARIETFATAAGPQKNARLTLLFAGAFDQINSLRARILTGIERYAQHQIDLSNRIKDESLRFAQAKKTATTDEARAKLADIEQQVVWDTRIYDSRTQAMSAVCESPVILEQRAFALARAIRGLMD</sequence>
<keyword evidence="1" id="KW-0732">Signal</keyword>
<feature type="chain" id="PRO_5046545923" evidence="1">
    <location>
        <begin position="39"/>
        <end position="221"/>
    </location>
</feature>
<protein>
    <submittedName>
        <fullName evidence="2">Uncharacterized protein</fullName>
    </submittedName>
</protein>
<organism evidence="2 3">
    <name type="scientific">Ancylobacter crimeensis</name>
    <dbReference type="NCBI Taxonomy" id="2579147"/>
    <lineage>
        <taxon>Bacteria</taxon>
        <taxon>Pseudomonadati</taxon>
        <taxon>Pseudomonadota</taxon>
        <taxon>Alphaproteobacteria</taxon>
        <taxon>Hyphomicrobiales</taxon>
        <taxon>Xanthobacteraceae</taxon>
        <taxon>Ancylobacter</taxon>
    </lineage>
</organism>
<evidence type="ECO:0000256" key="1">
    <source>
        <dbReference type="SAM" id="SignalP"/>
    </source>
</evidence>
<dbReference type="EMBL" id="JALKCH010000003">
    <property type="protein sequence ID" value="MCK0196280.1"/>
    <property type="molecule type" value="Genomic_DNA"/>
</dbReference>
<name>A0ABT0D8L1_9HYPH</name>
<feature type="signal peptide" evidence="1">
    <location>
        <begin position="1"/>
        <end position="38"/>
    </location>
</feature>
<reference evidence="2 3" key="1">
    <citation type="submission" date="2022-04" db="EMBL/GenBank/DDBJ databases">
        <authorList>
            <person name="Grouzdev D.S."/>
            <person name="Pantiukh K.S."/>
            <person name="Krutkina M.S."/>
        </authorList>
    </citation>
    <scope>NUCLEOTIDE SEQUENCE [LARGE SCALE GENOMIC DNA]</scope>
    <source>
        <strain evidence="2 3">6x-1</strain>
    </source>
</reference>
<keyword evidence="3" id="KW-1185">Reference proteome</keyword>
<accession>A0ABT0D8L1</accession>
<proteinExistence type="predicted"/>
<dbReference type="Proteomes" id="UP001203284">
    <property type="component" value="Unassembled WGS sequence"/>
</dbReference>
<evidence type="ECO:0000313" key="3">
    <source>
        <dbReference type="Proteomes" id="UP001203284"/>
    </source>
</evidence>
<evidence type="ECO:0000313" key="2">
    <source>
        <dbReference type="EMBL" id="MCK0196280.1"/>
    </source>
</evidence>
<dbReference type="RefSeq" id="WP_247027227.1">
    <property type="nucleotide sequence ID" value="NZ_JALKCH010000003.1"/>
</dbReference>
<gene>
    <name evidence="2" type="ORF">MWN34_05070</name>
</gene>
<comment type="caution">
    <text evidence="2">The sequence shown here is derived from an EMBL/GenBank/DDBJ whole genome shotgun (WGS) entry which is preliminary data.</text>
</comment>